<sequence length="361" mass="39551">MTSAEFVVGTEGALIAFGDFSALSQFADRDMGWVLDVSSWSSPAVRENIAMFSPLADGGYAVLVTDDPAELSRLQLTDPLEFRVPGGTLLLDGGDNLPQADRWDGADPAVEVTVPEGPRRVRVFATREWREDWPDYVILHEPAPADWTAPLLYGLPGLTSEGPRLVPESTVDDNYRRRPLSGDPQLRRLPVVVDSDNPVWVGGMFRESRPDLDSLPSFDDPLTGPFLMVAEAAEGAPGLLVEWDGASQRPPEPVILRWVGREVGCLHQFDGATALLAPREPAPERPAEVDVETVRARVLELLPTDPEPRTHAREIRTVAALLELAARHVPLPLSARFPLVTGDDQTRWQILRRTGTIATSA</sequence>
<accession>A0A7X6PPS7</accession>
<protein>
    <submittedName>
        <fullName evidence="1">Uncharacterized protein</fullName>
    </submittedName>
</protein>
<dbReference type="EMBL" id="JAAZHI010000224">
    <property type="protein sequence ID" value="NLA56892.1"/>
    <property type="molecule type" value="Genomic_DNA"/>
</dbReference>
<evidence type="ECO:0000313" key="2">
    <source>
        <dbReference type="Proteomes" id="UP000557899"/>
    </source>
</evidence>
<name>A0A7X6PPS7_9CORY</name>
<dbReference type="AlphaFoldDB" id="A0A7X6PPS7"/>
<evidence type="ECO:0000313" key="1">
    <source>
        <dbReference type="EMBL" id="NLA56892.1"/>
    </source>
</evidence>
<reference evidence="1 2" key="1">
    <citation type="journal article" date="2020" name="Biotechnol. Biofuels">
        <title>New insights from the biogas microbiome by comprehensive genome-resolved metagenomics of nearly 1600 species originating from multiple anaerobic digesters.</title>
        <authorList>
            <person name="Campanaro S."/>
            <person name="Treu L."/>
            <person name="Rodriguez-R L.M."/>
            <person name="Kovalovszki A."/>
            <person name="Ziels R.M."/>
            <person name="Maus I."/>
            <person name="Zhu X."/>
            <person name="Kougias P.G."/>
            <person name="Basile A."/>
            <person name="Luo G."/>
            <person name="Schluter A."/>
            <person name="Konstantinidis K.T."/>
            <person name="Angelidaki I."/>
        </authorList>
    </citation>
    <scope>NUCLEOTIDE SEQUENCE [LARGE SCALE GENOMIC DNA]</scope>
    <source>
        <strain evidence="1">AS15tlH2ME_198</strain>
    </source>
</reference>
<proteinExistence type="predicted"/>
<dbReference type="Proteomes" id="UP000557899">
    <property type="component" value="Unassembled WGS sequence"/>
</dbReference>
<organism evidence="1 2">
    <name type="scientific">Corynebacterium humireducens</name>
    <dbReference type="NCBI Taxonomy" id="1223514"/>
    <lineage>
        <taxon>Bacteria</taxon>
        <taxon>Bacillati</taxon>
        <taxon>Actinomycetota</taxon>
        <taxon>Actinomycetes</taxon>
        <taxon>Mycobacteriales</taxon>
        <taxon>Corynebacteriaceae</taxon>
        <taxon>Corynebacterium</taxon>
    </lineage>
</organism>
<gene>
    <name evidence="1" type="ORF">GX859_11510</name>
</gene>
<comment type="caution">
    <text evidence="1">The sequence shown here is derived from an EMBL/GenBank/DDBJ whole genome shotgun (WGS) entry which is preliminary data.</text>
</comment>